<keyword evidence="2 5" id="KW-0238">DNA-binding</keyword>
<keyword evidence="1" id="KW-0805">Transcription regulation</keyword>
<evidence type="ECO:0000256" key="1">
    <source>
        <dbReference type="ARBA" id="ARBA00023015"/>
    </source>
</evidence>
<dbReference type="Gene3D" id="1.10.260.40">
    <property type="entry name" value="lambda repressor-like DNA-binding domains"/>
    <property type="match status" value="1"/>
</dbReference>
<evidence type="ECO:0000313" key="5">
    <source>
        <dbReference type="EMBL" id="MEK8027603.1"/>
    </source>
</evidence>
<dbReference type="Proteomes" id="UP001368500">
    <property type="component" value="Unassembled WGS sequence"/>
</dbReference>
<dbReference type="CDD" id="cd06307">
    <property type="entry name" value="PBP1_sugar_binding"/>
    <property type="match status" value="1"/>
</dbReference>
<dbReference type="SUPFAM" id="SSF53822">
    <property type="entry name" value="Periplasmic binding protein-like I"/>
    <property type="match status" value="1"/>
</dbReference>
<evidence type="ECO:0000313" key="6">
    <source>
        <dbReference type="Proteomes" id="UP001368500"/>
    </source>
</evidence>
<sequence>MPRPTLRDVATAAGVSLATVNRVLAEPHKVREATRLRVTEAARTIGFHGAGLLARQAVAARPRLRLGVLVQTPHRPFTHGLRQALEDAAAAWPGAQLQLRVDVLDDLGPEQLAERLQALADTVDALGLVVAEHPIVGEAIARLIARGQPVIALVTPLSGPQPVPYVGLDGWKIGRMAGWTFGHLCRTPGPLGILVGTHRYRNQELAESGLRSWLREHGDGFTLLEPRSTFESDAIAREMTEALLRRHPDLCGLYVAGGGVSGMLAAVRDSGRAGQLVTVGHELLPAMRAGLIDGSLSLAIAHPFAALAQAAIGQLVAAVQGDSATAARSVIVPMEIHTRETL</sequence>
<dbReference type="CDD" id="cd01392">
    <property type="entry name" value="HTH_LacI"/>
    <property type="match status" value="1"/>
</dbReference>
<keyword evidence="3" id="KW-0804">Transcription</keyword>
<dbReference type="InterPro" id="IPR000843">
    <property type="entry name" value="HTH_LacI"/>
</dbReference>
<protein>
    <submittedName>
        <fullName evidence="5">LacI family DNA-binding transcriptional regulator</fullName>
    </submittedName>
</protein>
<reference evidence="5 6" key="1">
    <citation type="submission" date="2024-04" db="EMBL/GenBank/DDBJ databases">
        <title>Novel species of the genus Ideonella isolated from streams.</title>
        <authorList>
            <person name="Lu H."/>
        </authorList>
    </citation>
    <scope>NUCLEOTIDE SEQUENCE [LARGE SCALE GENOMIC DNA]</scope>
    <source>
        <strain evidence="5 6">BYS139W</strain>
    </source>
</reference>
<dbReference type="RefSeq" id="WP_341375384.1">
    <property type="nucleotide sequence ID" value="NZ_JBBUTF010000015.1"/>
</dbReference>
<dbReference type="EMBL" id="JBBUTF010000015">
    <property type="protein sequence ID" value="MEK8027603.1"/>
    <property type="molecule type" value="Genomic_DNA"/>
</dbReference>
<dbReference type="Gene3D" id="3.40.50.2300">
    <property type="match status" value="2"/>
</dbReference>
<dbReference type="InterPro" id="IPR010982">
    <property type="entry name" value="Lambda_DNA-bd_dom_sf"/>
</dbReference>
<feature type="domain" description="HTH lacI-type" evidence="4">
    <location>
        <begin position="4"/>
        <end position="59"/>
    </location>
</feature>
<dbReference type="PROSITE" id="PS50932">
    <property type="entry name" value="HTH_LACI_2"/>
    <property type="match status" value="1"/>
</dbReference>
<organism evidence="5 6">
    <name type="scientific">Pseudaquabacterium rugosum</name>
    <dbReference type="NCBI Taxonomy" id="2984194"/>
    <lineage>
        <taxon>Bacteria</taxon>
        <taxon>Pseudomonadati</taxon>
        <taxon>Pseudomonadota</taxon>
        <taxon>Betaproteobacteria</taxon>
        <taxon>Burkholderiales</taxon>
        <taxon>Sphaerotilaceae</taxon>
        <taxon>Pseudaquabacterium</taxon>
    </lineage>
</organism>
<proteinExistence type="predicted"/>
<dbReference type="Pfam" id="PF00356">
    <property type="entry name" value="LacI"/>
    <property type="match status" value="1"/>
</dbReference>
<evidence type="ECO:0000256" key="3">
    <source>
        <dbReference type="ARBA" id="ARBA00023163"/>
    </source>
</evidence>
<dbReference type="InterPro" id="IPR025997">
    <property type="entry name" value="SBP_2_dom"/>
</dbReference>
<evidence type="ECO:0000259" key="4">
    <source>
        <dbReference type="PROSITE" id="PS50932"/>
    </source>
</evidence>
<accession>A0ABU9BDG5</accession>
<dbReference type="PROSITE" id="PS00356">
    <property type="entry name" value="HTH_LACI_1"/>
    <property type="match status" value="1"/>
</dbReference>
<dbReference type="SUPFAM" id="SSF47413">
    <property type="entry name" value="lambda repressor-like DNA-binding domains"/>
    <property type="match status" value="1"/>
</dbReference>
<dbReference type="InterPro" id="IPR028082">
    <property type="entry name" value="Peripla_BP_I"/>
</dbReference>
<keyword evidence="6" id="KW-1185">Reference proteome</keyword>
<name>A0ABU9BDG5_9BURK</name>
<comment type="caution">
    <text evidence="5">The sequence shown here is derived from an EMBL/GenBank/DDBJ whole genome shotgun (WGS) entry which is preliminary data.</text>
</comment>
<dbReference type="GO" id="GO:0003677">
    <property type="term" value="F:DNA binding"/>
    <property type="evidence" value="ECO:0007669"/>
    <property type="project" value="UniProtKB-KW"/>
</dbReference>
<evidence type="ECO:0000256" key="2">
    <source>
        <dbReference type="ARBA" id="ARBA00023125"/>
    </source>
</evidence>
<dbReference type="Pfam" id="PF13407">
    <property type="entry name" value="Peripla_BP_4"/>
    <property type="match status" value="1"/>
</dbReference>
<dbReference type="PANTHER" id="PTHR30146">
    <property type="entry name" value="LACI-RELATED TRANSCRIPTIONAL REPRESSOR"/>
    <property type="match status" value="1"/>
</dbReference>
<dbReference type="SMART" id="SM00354">
    <property type="entry name" value="HTH_LACI"/>
    <property type="match status" value="1"/>
</dbReference>
<gene>
    <name evidence="5" type="ORF">AACH11_16690</name>
</gene>
<dbReference type="PANTHER" id="PTHR30146:SF152">
    <property type="entry name" value="TRANSCRIPTIONAL REGULATORY PROTEIN"/>
    <property type="match status" value="1"/>
</dbReference>